<evidence type="ECO:0000313" key="2">
    <source>
        <dbReference type="Proteomes" id="UP001217838"/>
    </source>
</evidence>
<dbReference type="PROSITE" id="PS00141">
    <property type="entry name" value="ASP_PROTEASE"/>
    <property type="match status" value="1"/>
</dbReference>
<dbReference type="InterPro" id="IPR021109">
    <property type="entry name" value="Peptidase_aspartic_dom_sf"/>
</dbReference>
<comment type="caution">
    <text evidence="1">The sequence shown here is derived from an EMBL/GenBank/DDBJ whole genome shotgun (WGS) entry which is preliminary data.</text>
</comment>
<dbReference type="RefSeq" id="WP_271999902.1">
    <property type="nucleotide sequence ID" value="NZ_JAQNDN010000010.1"/>
</dbReference>
<name>A0ABT5BAM6_9BACT</name>
<gene>
    <name evidence="1" type="ORF">POL58_20205</name>
</gene>
<protein>
    <recommendedName>
        <fullName evidence="3">Peptidase A2 domain-containing protein</fullName>
    </recommendedName>
</protein>
<organism evidence="1 2">
    <name type="scientific">Nannocystis radixulma</name>
    <dbReference type="NCBI Taxonomy" id="2995305"/>
    <lineage>
        <taxon>Bacteria</taxon>
        <taxon>Pseudomonadati</taxon>
        <taxon>Myxococcota</taxon>
        <taxon>Polyangia</taxon>
        <taxon>Nannocystales</taxon>
        <taxon>Nannocystaceae</taxon>
        <taxon>Nannocystis</taxon>
    </lineage>
</organism>
<dbReference type="Proteomes" id="UP001217838">
    <property type="component" value="Unassembled WGS sequence"/>
</dbReference>
<dbReference type="Gene3D" id="2.40.70.10">
    <property type="entry name" value="Acid Proteases"/>
    <property type="match status" value="1"/>
</dbReference>
<accession>A0ABT5BAM6</accession>
<evidence type="ECO:0008006" key="3">
    <source>
        <dbReference type="Google" id="ProtNLM"/>
    </source>
</evidence>
<dbReference type="InterPro" id="IPR001969">
    <property type="entry name" value="Aspartic_peptidase_AS"/>
</dbReference>
<reference evidence="1 2" key="1">
    <citation type="submission" date="2022-11" db="EMBL/GenBank/DDBJ databases">
        <title>Minimal conservation of predation-associated metabolite biosynthetic gene clusters underscores biosynthetic potential of Myxococcota including descriptions for ten novel species: Archangium lansinium sp. nov., Myxococcus landrumus sp. nov., Nannocystis bai.</title>
        <authorList>
            <person name="Ahearne A."/>
            <person name="Stevens C."/>
            <person name="Dowd S."/>
        </authorList>
    </citation>
    <scope>NUCLEOTIDE SEQUENCE [LARGE SCALE GENOMIC DNA]</scope>
    <source>
        <strain evidence="1 2">NCELM</strain>
    </source>
</reference>
<sequence length="152" mass="16585">MNSRHGQAHPFFETAHPGFGVLVQPLVYVQLRVGPSQEWTLPIAALVDTGASITLIQEQYLRYLPGLDADALGPALRFASATSTAACRLAHLDLRIGRRHDREGPLLPQRPIYFTGASLPAPMLLGQRGVLDSLQLIHTNCGSQPSFRLNLP</sequence>
<dbReference type="EMBL" id="JAQNDN010000010">
    <property type="protein sequence ID" value="MDC0670087.1"/>
    <property type="molecule type" value="Genomic_DNA"/>
</dbReference>
<evidence type="ECO:0000313" key="1">
    <source>
        <dbReference type="EMBL" id="MDC0670087.1"/>
    </source>
</evidence>
<proteinExistence type="predicted"/>
<keyword evidence="2" id="KW-1185">Reference proteome</keyword>